<keyword evidence="3" id="KW-1185">Reference proteome</keyword>
<dbReference type="EMBL" id="JBHSJD010000017">
    <property type="protein sequence ID" value="MFC5024719.1"/>
    <property type="molecule type" value="Genomic_DNA"/>
</dbReference>
<accession>A0ABV9XJV0</accession>
<organism evidence="2 3">
    <name type="scientific">Streptomyces coeruleoprunus</name>
    <dbReference type="NCBI Taxonomy" id="285563"/>
    <lineage>
        <taxon>Bacteria</taxon>
        <taxon>Bacillati</taxon>
        <taxon>Actinomycetota</taxon>
        <taxon>Actinomycetes</taxon>
        <taxon>Kitasatosporales</taxon>
        <taxon>Streptomycetaceae</taxon>
        <taxon>Streptomyces</taxon>
    </lineage>
</organism>
<feature type="signal peptide" evidence="1">
    <location>
        <begin position="1"/>
        <end position="19"/>
    </location>
</feature>
<name>A0ABV9XJV0_9ACTN</name>
<dbReference type="Proteomes" id="UP001595829">
    <property type="component" value="Unassembled WGS sequence"/>
</dbReference>
<reference evidence="3" key="1">
    <citation type="journal article" date="2019" name="Int. J. Syst. Evol. Microbiol.">
        <title>The Global Catalogue of Microorganisms (GCM) 10K type strain sequencing project: providing services to taxonomists for standard genome sequencing and annotation.</title>
        <authorList>
            <consortium name="The Broad Institute Genomics Platform"/>
            <consortium name="The Broad Institute Genome Sequencing Center for Infectious Disease"/>
            <person name="Wu L."/>
            <person name="Ma J."/>
        </authorList>
    </citation>
    <scope>NUCLEOTIDE SEQUENCE [LARGE SCALE GENOMIC DNA]</scope>
    <source>
        <strain evidence="3">CGMCC 4.1648</strain>
    </source>
</reference>
<evidence type="ECO:0008006" key="4">
    <source>
        <dbReference type="Google" id="ProtNLM"/>
    </source>
</evidence>
<proteinExistence type="predicted"/>
<keyword evidence="1" id="KW-0732">Signal</keyword>
<feature type="chain" id="PRO_5047500539" description="Lipoprotein" evidence="1">
    <location>
        <begin position="20"/>
        <end position="222"/>
    </location>
</feature>
<evidence type="ECO:0000313" key="2">
    <source>
        <dbReference type="EMBL" id="MFC5024719.1"/>
    </source>
</evidence>
<gene>
    <name evidence="2" type="ORF">ACFPM3_21575</name>
</gene>
<evidence type="ECO:0000256" key="1">
    <source>
        <dbReference type="SAM" id="SignalP"/>
    </source>
</evidence>
<sequence>MRKWWVPGVLALFLGVAGCAIDPVSEPEPVADHRALCAEVLGGSAVEWLERQAAPVELDYATSADIAEARDRIHRNLRSWEPGQGHSAITLSNIDVCLAAGPGIGNYLLDYDTWHNGIDTVRAPVGGTRTRLNADVLLTAERSSGSRATGRYSLYVACQLPGAAPQQGRNVLVRGRLTDTLTSDKSPRTPLTHLLHSAHVMAKALGCTNKPVIPAEPPAFVK</sequence>
<protein>
    <recommendedName>
        <fullName evidence="4">Lipoprotein</fullName>
    </recommendedName>
</protein>
<comment type="caution">
    <text evidence="2">The sequence shown here is derived from an EMBL/GenBank/DDBJ whole genome shotgun (WGS) entry which is preliminary data.</text>
</comment>
<evidence type="ECO:0000313" key="3">
    <source>
        <dbReference type="Proteomes" id="UP001595829"/>
    </source>
</evidence>
<dbReference type="RefSeq" id="WP_345691292.1">
    <property type="nucleotide sequence ID" value="NZ_BAABIT010000001.1"/>
</dbReference>
<dbReference type="PROSITE" id="PS51257">
    <property type="entry name" value="PROKAR_LIPOPROTEIN"/>
    <property type="match status" value="1"/>
</dbReference>